<reference evidence="1" key="2">
    <citation type="submission" date="2018-05" db="EMBL/GenBank/DDBJ databases">
        <title>OpunRS2 (Oryza punctata Reference Sequence Version 2).</title>
        <authorList>
            <person name="Zhang J."/>
            <person name="Kudrna D."/>
            <person name="Lee S."/>
            <person name="Talag J."/>
            <person name="Welchert J."/>
            <person name="Wing R.A."/>
        </authorList>
    </citation>
    <scope>NUCLEOTIDE SEQUENCE [LARGE SCALE GENOMIC DNA]</scope>
</reference>
<dbReference type="OMA" id="CHVWEVH"/>
<dbReference type="Proteomes" id="UP000026962">
    <property type="component" value="Chromosome 10"/>
</dbReference>
<dbReference type="AlphaFoldDB" id="A0A0E0M9M4"/>
<keyword evidence="2" id="KW-1185">Reference proteome</keyword>
<reference evidence="1" key="1">
    <citation type="submission" date="2015-04" db="UniProtKB">
        <authorList>
            <consortium name="EnsemblPlants"/>
        </authorList>
    </citation>
    <scope>IDENTIFICATION</scope>
</reference>
<evidence type="ECO:0000313" key="2">
    <source>
        <dbReference type="Proteomes" id="UP000026962"/>
    </source>
</evidence>
<organism evidence="1">
    <name type="scientific">Oryza punctata</name>
    <name type="common">Red rice</name>
    <dbReference type="NCBI Taxonomy" id="4537"/>
    <lineage>
        <taxon>Eukaryota</taxon>
        <taxon>Viridiplantae</taxon>
        <taxon>Streptophyta</taxon>
        <taxon>Embryophyta</taxon>
        <taxon>Tracheophyta</taxon>
        <taxon>Spermatophyta</taxon>
        <taxon>Magnoliopsida</taxon>
        <taxon>Liliopsida</taxon>
        <taxon>Poales</taxon>
        <taxon>Poaceae</taxon>
        <taxon>BOP clade</taxon>
        <taxon>Oryzoideae</taxon>
        <taxon>Oryzeae</taxon>
        <taxon>Oryzinae</taxon>
        <taxon>Oryza</taxon>
    </lineage>
</organism>
<protein>
    <submittedName>
        <fullName evidence="1">Uncharacterized protein</fullName>
    </submittedName>
</protein>
<dbReference type="Gramene" id="OPUNC10G13980.1">
    <property type="protein sequence ID" value="OPUNC10G13980.1"/>
    <property type="gene ID" value="OPUNC10G13980"/>
</dbReference>
<dbReference type="HOGENOM" id="CLU_1268685_0_0_1"/>
<accession>A0A0E0M9M4</accession>
<dbReference type="EnsemblPlants" id="OPUNC10G13980.1">
    <property type="protein sequence ID" value="OPUNC10G13980.1"/>
    <property type="gene ID" value="OPUNC10G13980"/>
</dbReference>
<proteinExistence type="predicted"/>
<evidence type="ECO:0000313" key="1">
    <source>
        <dbReference type="EnsemblPlants" id="OPUNC10G13980.1"/>
    </source>
</evidence>
<sequence>MAPDCVLLDRYVTFLDDPALASDEIAGGVRAAANPQDLRDGIAAYLRAMKLRAQVENPPRITYLSMVRPLLSDPLVPQFGRQIDSGVVAAAGDNFVVLYAGPYLPASSSMGCYLVYDAAAPRSSSPPLSTVPGVPYSASHSSHPATVGGFVLAELLIRFRPAPTVGDVCVWSPSSSSSPHGGGGRWVHNSGRLPAQLLPPAHTFRAHHGLLLPEQKHR</sequence>
<name>A0A0E0M9M4_ORYPU</name>